<evidence type="ECO:0000256" key="2">
    <source>
        <dbReference type="ARBA" id="ARBA00023224"/>
    </source>
</evidence>
<gene>
    <name evidence="6" type="ORF">BFW38_06695</name>
</gene>
<dbReference type="OrthoDB" id="369661at2"/>
<dbReference type="Gene3D" id="1.10.287.950">
    <property type="entry name" value="Methyl-accepting chemotaxis protein"/>
    <property type="match status" value="1"/>
</dbReference>
<keyword evidence="2 3" id="KW-0807">Transducer</keyword>
<keyword evidence="4" id="KW-1133">Transmembrane helix</keyword>
<dbReference type="PANTHER" id="PTHR32089">
    <property type="entry name" value="METHYL-ACCEPTING CHEMOTAXIS PROTEIN MCPB"/>
    <property type="match status" value="1"/>
</dbReference>
<evidence type="ECO:0000313" key="6">
    <source>
        <dbReference type="EMBL" id="ODC03278.1"/>
    </source>
</evidence>
<reference evidence="6 7" key="1">
    <citation type="submission" date="2016-08" db="EMBL/GenBank/DDBJ databases">
        <authorList>
            <person name="Seilhamer J.J."/>
        </authorList>
    </citation>
    <scope>NUCLEOTIDE SEQUENCE [LARGE SCALE GENOMIC DNA]</scope>
    <source>
        <strain evidence="6 7">PH27A</strain>
    </source>
</reference>
<dbReference type="SMART" id="SM00283">
    <property type="entry name" value="MA"/>
    <property type="match status" value="1"/>
</dbReference>
<name>A0A1E2V8D7_9GAMM</name>
<accession>A0A1E2V8D7</accession>
<sequence>METLSLRKAKWMVIGLWMAIVATGGLVMVFDRENLTSTSLMLLGILIFCSAILARMAWPKRSSEIAGSHDDDVIETLGDEANFSTDEVLKSAFEDFLPVWRQTLEGSRIQMEDAISILTQNFDQMHQQIQHVLKSADSADVHDDTIGQMTDQARNTFLELLASQEESARREKTNFQMIEALSEHNAELVKFSDDVQMIAERINLLALNAAIEAARAGEAGRGFAVVADEVRSLASRSSDTGERIENVVMKVNETIKNVVSHAQESLDHAREGREHDQERIDAVLHQLDTSIEVMSEDNRALKKLRDDMALEVSEVIVRLQFQDEMSQVITHVVEGMTDAEQLMGQSNDFSSDQIKLHADKLTQNMHRRASTDFERRILSGESPEQAAQGNDEVTFF</sequence>
<evidence type="ECO:0000256" key="4">
    <source>
        <dbReference type="SAM" id="Phobius"/>
    </source>
</evidence>
<keyword evidence="7" id="KW-1185">Reference proteome</keyword>
<dbReference type="PROSITE" id="PS50111">
    <property type="entry name" value="CHEMOTAXIS_TRANSDUC_2"/>
    <property type="match status" value="1"/>
</dbReference>
<comment type="subcellular location">
    <subcellularLocation>
        <location evidence="1">Membrane</location>
    </subcellularLocation>
</comment>
<feature type="domain" description="Methyl-accepting transducer" evidence="5">
    <location>
        <begin position="110"/>
        <end position="337"/>
    </location>
</feature>
<organism evidence="6 7">
    <name type="scientific">Terasakiispira papahanaumokuakeensis</name>
    <dbReference type="NCBI Taxonomy" id="197479"/>
    <lineage>
        <taxon>Bacteria</taxon>
        <taxon>Pseudomonadati</taxon>
        <taxon>Pseudomonadota</taxon>
        <taxon>Gammaproteobacteria</taxon>
        <taxon>Oceanospirillales</taxon>
        <taxon>Terasakiispira</taxon>
    </lineage>
</organism>
<dbReference type="GO" id="GO:0016020">
    <property type="term" value="C:membrane"/>
    <property type="evidence" value="ECO:0007669"/>
    <property type="project" value="UniProtKB-SubCell"/>
</dbReference>
<dbReference type="GO" id="GO:0006935">
    <property type="term" value="P:chemotaxis"/>
    <property type="evidence" value="ECO:0007669"/>
    <property type="project" value="UniProtKB-ARBA"/>
</dbReference>
<keyword evidence="4" id="KW-0812">Transmembrane</keyword>
<dbReference type="EMBL" id="MDTQ01000001">
    <property type="protein sequence ID" value="ODC03278.1"/>
    <property type="molecule type" value="Genomic_DNA"/>
</dbReference>
<dbReference type="STRING" id="197479.BFW38_06695"/>
<keyword evidence="4" id="KW-0472">Membrane</keyword>
<evidence type="ECO:0000256" key="3">
    <source>
        <dbReference type="PROSITE-ProRule" id="PRU00284"/>
    </source>
</evidence>
<evidence type="ECO:0000256" key="1">
    <source>
        <dbReference type="ARBA" id="ARBA00004370"/>
    </source>
</evidence>
<dbReference type="Proteomes" id="UP000094291">
    <property type="component" value="Unassembled WGS sequence"/>
</dbReference>
<protein>
    <recommendedName>
        <fullName evidence="5">Methyl-accepting transducer domain-containing protein</fullName>
    </recommendedName>
</protein>
<dbReference type="AlphaFoldDB" id="A0A1E2V8D7"/>
<dbReference type="Pfam" id="PF00015">
    <property type="entry name" value="MCPsignal"/>
    <property type="match status" value="1"/>
</dbReference>
<proteinExistence type="predicted"/>
<comment type="caution">
    <text evidence="6">The sequence shown here is derived from an EMBL/GenBank/DDBJ whole genome shotgun (WGS) entry which is preliminary data.</text>
</comment>
<feature type="transmembrane region" description="Helical" evidence="4">
    <location>
        <begin position="12"/>
        <end position="30"/>
    </location>
</feature>
<evidence type="ECO:0000259" key="5">
    <source>
        <dbReference type="PROSITE" id="PS50111"/>
    </source>
</evidence>
<dbReference type="RefSeq" id="WP_068997694.1">
    <property type="nucleotide sequence ID" value="NZ_MDTQ01000001.1"/>
</dbReference>
<dbReference type="PANTHER" id="PTHR32089:SF41">
    <property type="entry name" value="METHYL-ACCEPTING CHEMOTAXIS PROTEIN"/>
    <property type="match status" value="1"/>
</dbReference>
<feature type="transmembrane region" description="Helical" evidence="4">
    <location>
        <begin position="36"/>
        <end position="54"/>
    </location>
</feature>
<dbReference type="InterPro" id="IPR004089">
    <property type="entry name" value="MCPsignal_dom"/>
</dbReference>
<dbReference type="SUPFAM" id="SSF58104">
    <property type="entry name" value="Methyl-accepting chemotaxis protein (MCP) signaling domain"/>
    <property type="match status" value="1"/>
</dbReference>
<evidence type="ECO:0000313" key="7">
    <source>
        <dbReference type="Proteomes" id="UP000094291"/>
    </source>
</evidence>
<dbReference type="GO" id="GO:0007165">
    <property type="term" value="P:signal transduction"/>
    <property type="evidence" value="ECO:0007669"/>
    <property type="project" value="UniProtKB-KW"/>
</dbReference>